<dbReference type="EMBL" id="BAABIW010000020">
    <property type="protein sequence ID" value="GAA5032325.1"/>
    <property type="molecule type" value="Genomic_DNA"/>
</dbReference>
<feature type="compositionally biased region" description="Basic and acidic residues" evidence="2">
    <location>
        <begin position="17"/>
        <end position="30"/>
    </location>
</feature>
<dbReference type="SUPFAM" id="SSF51445">
    <property type="entry name" value="(Trans)glycosidases"/>
    <property type="match status" value="1"/>
</dbReference>
<dbReference type="SMART" id="SM00642">
    <property type="entry name" value="Aamy"/>
    <property type="match status" value="1"/>
</dbReference>
<dbReference type="PANTHER" id="PTHR10357:SF179">
    <property type="entry name" value="NEUTRAL AND BASIC AMINO ACID TRANSPORT PROTEIN RBAT"/>
    <property type="match status" value="1"/>
</dbReference>
<evidence type="ECO:0000313" key="5">
    <source>
        <dbReference type="Proteomes" id="UP001500427"/>
    </source>
</evidence>
<dbReference type="RefSeq" id="WP_425583991.1">
    <property type="nucleotide sequence ID" value="NZ_BAABIW010000020.1"/>
</dbReference>
<evidence type="ECO:0000313" key="4">
    <source>
        <dbReference type="EMBL" id="GAA5032325.1"/>
    </source>
</evidence>
<dbReference type="InterPro" id="IPR006047">
    <property type="entry name" value="GH13_cat_dom"/>
</dbReference>
<gene>
    <name evidence="4" type="ORF">GCM10023258_31180</name>
</gene>
<feature type="region of interest" description="Disordered" evidence="2">
    <location>
        <begin position="1"/>
        <end position="30"/>
    </location>
</feature>
<reference evidence="5" key="1">
    <citation type="journal article" date="2019" name="Int. J. Syst. Evol. Microbiol.">
        <title>The Global Catalogue of Microorganisms (GCM) 10K type strain sequencing project: providing services to taxonomists for standard genome sequencing and annotation.</title>
        <authorList>
            <consortium name="The Broad Institute Genomics Platform"/>
            <consortium name="The Broad Institute Genome Sequencing Center for Infectious Disease"/>
            <person name="Wu L."/>
            <person name="Ma J."/>
        </authorList>
    </citation>
    <scope>NUCLEOTIDE SEQUENCE [LARGE SCALE GENOMIC DNA]</scope>
    <source>
        <strain evidence="5">JCM 17687</strain>
    </source>
</reference>
<evidence type="ECO:0000256" key="1">
    <source>
        <dbReference type="ARBA" id="ARBA00008061"/>
    </source>
</evidence>
<comment type="caution">
    <text evidence="4">The sequence shown here is derived from an EMBL/GenBank/DDBJ whole genome shotgun (WGS) entry which is preliminary data.</text>
</comment>
<feature type="compositionally biased region" description="Polar residues" evidence="2">
    <location>
        <begin position="1"/>
        <end position="13"/>
    </location>
</feature>
<dbReference type="CDD" id="cd11332">
    <property type="entry name" value="AmyAc_OligoGlu_TS"/>
    <property type="match status" value="1"/>
</dbReference>
<dbReference type="Gene3D" id="3.20.20.80">
    <property type="entry name" value="Glycosidases"/>
    <property type="match status" value="1"/>
</dbReference>
<dbReference type="Proteomes" id="UP001500427">
    <property type="component" value="Unassembled WGS sequence"/>
</dbReference>
<dbReference type="Pfam" id="PF00128">
    <property type="entry name" value="Alpha-amylase"/>
    <property type="match status" value="1"/>
</dbReference>
<protein>
    <submittedName>
        <fullName evidence="4">Glycoside hydrolase family 13 protein</fullName>
    </submittedName>
</protein>
<name>A0ABP9JHI2_9MICO</name>
<organism evidence="4 5">
    <name type="scientific">Terrabacter aeriphilus</name>
    <dbReference type="NCBI Taxonomy" id="515662"/>
    <lineage>
        <taxon>Bacteria</taxon>
        <taxon>Bacillati</taxon>
        <taxon>Actinomycetota</taxon>
        <taxon>Actinomycetes</taxon>
        <taxon>Micrococcales</taxon>
        <taxon>Intrasporangiaceae</taxon>
        <taxon>Terrabacter</taxon>
    </lineage>
</organism>
<evidence type="ECO:0000256" key="2">
    <source>
        <dbReference type="SAM" id="MobiDB-lite"/>
    </source>
</evidence>
<dbReference type="Gene3D" id="3.90.400.10">
    <property type="entry name" value="Oligo-1,6-glucosidase, Domain 2"/>
    <property type="match status" value="1"/>
</dbReference>
<accession>A0ABP9JHI2</accession>
<proteinExistence type="inferred from homology"/>
<comment type="similarity">
    <text evidence="1">Belongs to the glycosyl hydrolase 13 family.</text>
</comment>
<dbReference type="GO" id="GO:0016787">
    <property type="term" value="F:hydrolase activity"/>
    <property type="evidence" value="ECO:0007669"/>
    <property type="project" value="UniProtKB-KW"/>
</dbReference>
<keyword evidence="4" id="KW-0378">Hydrolase</keyword>
<dbReference type="InterPro" id="IPR045857">
    <property type="entry name" value="O16G_dom_2"/>
</dbReference>
<dbReference type="PANTHER" id="PTHR10357">
    <property type="entry name" value="ALPHA-AMYLASE FAMILY MEMBER"/>
    <property type="match status" value="1"/>
</dbReference>
<feature type="domain" description="Glycosyl hydrolase family 13 catalytic" evidence="3">
    <location>
        <begin position="43"/>
        <end position="474"/>
    </location>
</feature>
<evidence type="ECO:0000259" key="3">
    <source>
        <dbReference type="SMART" id="SM00642"/>
    </source>
</evidence>
<keyword evidence="5" id="KW-1185">Reference proteome</keyword>
<sequence length="603" mass="66132">MTPFAAQTLNHPSPATDLREDPTPVHPADRPDAAWWRQAVIYQIYPRSWADSDGDGIGDLPGITSRLPHLRDLGVDAIWLSPFYTSPQADAGYDVADYRDIDPIFGSLDDADAMITRAHELGLKVIVDMVPNHSSDEHAWFRAALAAGPGSAERERYMFREGRGEHGELPPNNWESVFGGAAWTRVTEADGNPGQWYLHIFDTKQPDFNWEHPEVRAEFESILRFWLDRGVDGFRVDVAHGLIKEQGLPDTEEERTTMLGHAEDGHEGAHGAHGAHDGVEAPRIDHTKRSPMWDQDGVHEVYRAWRKILESYGTPDRILCAEAWVEPQERAVKYVRPDEMHQAFNFDFLTSSWVAEDLRAVITSSLHAADSVGAPSTWVLSNHDVARHASRLGFAPGTPRMNGIAATDPQPDRALGLRRARAATTLMLALPGGAYIYQGEELGLPDSTDMPAQFRQDPTFARTDGAETGRDGCRVPIPWSSQGPSLGFGPSASSWLPQPAVYADYAVDRQVGVPGSTLELYRALLAARRELSLGTGSLSWVQGYADDVVALTNGSDARERVLVVANLGEAPVALPEGAEVVVASGPLEDGLVPTDTTVWARWA</sequence>
<dbReference type="InterPro" id="IPR017853">
    <property type="entry name" value="GH"/>
</dbReference>